<dbReference type="Pfam" id="PF25876">
    <property type="entry name" value="HH_MFP_RND"/>
    <property type="match status" value="1"/>
</dbReference>
<dbReference type="GO" id="GO:1990195">
    <property type="term" value="C:macrolide transmembrane transporter complex"/>
    <property type="evidence" value="ECO:0007669"/>
    <property type="project" value="InterPro"/>
</dbReference>
<dbReference type="OrthoDB" id="9778236at2"/>
<feature type="coiled-coil region" evidence="1">
    <location>
        <begin position="171"/>
        <end position="219"/>
    </location>
</feature>
<dbReference type="Gene3D" id="1.10.287.470">
    <property type="entry name" value="Helix hairpin bin"/>
    <property type="match status" value="1"/>
</dbReference>
<accession>A0A1G7D8I6</accession>
<dbReference type="AlphaFoldDB" id="A0A1G7D8I6"/>
<dbReference type="GO" id="GO:0005886">
    <property type="term" value="C:plasma membrane"/>
    <property type="evidence" value="ECO:0007669"/>
    <property type="project" value="TreeGrafter"/>
</dbReference>
<evidence type="ECO:0000259" key="2">
    <source>
        <dbReference type="Pfam" id="PF25876"/>
    </source>
</evidence>
<feature type="domain" description="Multidrug resistance protein MdtA-like alpha-helical hairpin" evidence="2">
    <location>
        <begin position="123"/>
        <end position="191"/>
    </location>
</feature>
<dbReference type="EMBL" id="FNAQ01000012">
    <property type="protein sequence ID" value="SDE47807.1"/>
    <property type="molecule type" value="Genomic_DNA"/>
</dbReference>
<evidence type="ECO:0000313" key="3">
    <source>
        <dbReference type="EMBL" id="SDE47807.1"/>
    </source>
</evidence>
<sequence>MSLPALLKKFLTLLLSGGILGLGLLWSYQLLHQKRPSEDFAQGNGRIEAVEIQVATKVAGRVQEIQVNDGDFVRAGAILARMDTAALRAQLREARAHLRQAEIGVEVARSRQAQLHSEKVATEAVVAQRQAELEVARKRLERSRQLTRSHAIPLQQLDDDEAAFLGAQAVLRAAQAQVMAAQAAIVTAQAQIIGAEAAVDAAQATIERLQADLDDSALKSPRDGRVQFRVAQPGEVLGAGGIVLTLLDLTDVSMTFFLPTAQAGRLALGAEARLILDAAPGLVIPARVSFVASEAQFTPKTVETASEREKLMFRIKAQIAPELLRRHIEQVKTGLPGVAYVRLNPQADWPPHLQLRSLP</sequence>
<reference evidence="4" key="1">
    <citation type="submission" date="2016-10" db="EMBL/GenBank/DDBJ databases">
        <authorList>
            <person name="Varghese N."/>
            <person name="Submissions S."/>
        </authorList>
    </citation>
    <scope>NUCLEOTIDE SEQUENCE [LARGE SCALE GENOMIC DNA]</scope>
    <source>
        <strain evidence="4">DSM 8987</strain>
    </source>
</reference>
<dbReference type="GO" id="GO:1990961">
    <property type="term" value="P:xenobiotic detoxification by transmembrane export across the plasma membrane"/>
    <property type="evidence" value="ECO:0007669"/>
    <property type="project" value="InterPro"/>
</dbReference>
<dbReference type="GO" id="GO:0019898">
    <property type="term" value="C:extrinsic component of membrane"/>
    <property type="evidence" value="ECO:0007669"/>
    <property type="project" value="InterPro"/>
</dbReference>
<dbReference type="Gene3D" id="2.40.50.100">
    <property type="match status" value="1"/>
</dbReference>
<dbReference type="InterPro" id="IPR030190">
    <property type="entry name" value="MacA_alpha-hairpin_sf"/>
</dbReference>
<dbReference type="SUPFAM" id="SSF111369">
    <property type="entry name" value="HlyD-like secretion proteins"/>
    <property type="match status" value="3"/>
</dbReference>
<organism evidence="3 4">
    <name type="scientific">Desulfuromonas thiophila</name>
    <dbReference type="NCBI Taxonomy" id="57664"/>
    <lineage>
        <taxon>Bacteria</taxon>
        <taxon>Pseudomonadati</taxon>
        <taxon>Thermodesulfobacteriota</taxon>
        <taxon>Desulfuromonadia</taxon>
        <taxon>Desulfuromonadales</taxon>
        <taxon>Desulfuromonadaceae</taxon>
        <taxon>Desulfuromonas</taxon>
    </lineage>
</organism>
<evidence type="ECO:0000256" key="1">
    <source>
        <dbReference type="SAM" id="Coils"/>
    </source>
</evidence>
<dbReference type="STRING" id="57664.SAMN05661003_11262"/>
<name>A0A1G7D8I6_9BACT</name>
<dbReference type="PANTHER" id="PTHR30438">
    <property type="entry name" value="36 KDA ANTIGEN-RELATED"/>
    <property type="match status" value="1"/>
</dbReference>
<keyword evidence="4" id="KW-1185">Reference proteome</keyword>
<dbReference type="Gene3D" id="6.10.140.1990">
    <property type="match status" value="1"/>
</dbReference>
<dbReference type="Proteomes" id="UP000243205">
    <property type="component" value="Unassembled WGS sequence"/>
</dbReference>
<proteinExistence type="predicted"/>
<gene>
    <name evidence="3" type="ORF">SAMN05661003_11262</name>
</gene>
<dbReference type="RefSeq" id="WP_092079329.1">
    <property type="nucleotide sequence ID" value="NZ_FNAQ01000012.1"/>
</dbReference>
<keyword evidence="1" id="KW-0175">Coiled coil</keyword>
<dbReference type="InterPro" id="IPR058624">
    <property type="entry name" value="MdtA-like_HH"/>
</dbReference>
<evidence type="ECO:0000313" key="4">
    <source>
        <dbReference type="Proteomes" id="UP000243205"/>
    </source>
</evidence>
<dbReference type="Gene3D" id="2.40.30.170">
    <property type="match status" value="1"/>
</dbReference>
<protein>
    <submittedName>
        <fullName evidence="3">HlyD family secretion protein</fullName>
    </submittedName>
</protein>
<dbReference type="PANTHER" id="PTHR30438:SF2">
    <property type="entry name" value="MEMBRANE PROTEIN"/>
    <property type="match status" value="1"/>
</dbReference>